<reference evidence="1" key="1">
    <citation type="submission" date="2005-03" db="EMBL/GenBank/DDBJ databases">
        <title>Large-scale analysis of RIKEN Arabidopsis full-length (RAFL) cDNAs.</title>
        <authorList>
            <person name="Totoki Y."/>
            <person name="Seki M."/>
            <person name="Ishida J."/>
            <person name="Nakajima M."/>
            <person name="Enju A."/>
            <person name="Kamiya A."/>
            <person name="Narusaka M."/>
            <person name="Shin-i T."/>
            <person name="Nakagawa M."/>
            <person name="Sakamoto N."/>
            <person name="Oishi K."/>
            <person name="Kohara Y."/>
            <person name="Kobayashi M."/>
            <person name="Toyoda A."/>
            <person name="Sakaki Y."/>
            <person name="Sakurai T."/>
            <person name="Iida K."/>
            <person name="Akiyama K."/>
            <person name="Satou M."/>
            <person name="Toyoda T."/>
            <person name="Konagaya A."/>
            <person name="Carninci P."/>
            <person name="Kawai J."/>
            <person name="Hayashizaki Y."/>
            <person name="Shinozaki K."/>
        </authorList>
    </citation>
    <scope>NUCLEOTIDE SEQUENCE</scope>
</reference>
<proteinExistence type="evidence at transcript level"/>
<organism evidence="1">
    <name type="scientific">Arabidopsis thaliana</name>
    <name type="common">Mouse-ear cress</name>
    <dbReference type="NCBI Taxonomy" id="3702"/>
    <lineage>
        <taxon>Eukaryota</taxon>
        <taxon>Viridiplantae</taxon>
        <taxon>Streptophyta</taxon>
        <taxon>Embryophyta</taxon>
        <taxon>Tracheophyta</taxon>
        <taxon>Spermatophyta</taxon>
        <taxon>Magnoliopsida</taxon>
        <taxon>eudicotyledons</taxon>
        <taxon>Gunneridae</taxon>
        <taxon>Pentapetalae</taxon>
        <taxon>rosids</taxon>
        <taxon>malvids</taxon>
        <taxon>Brassicales</taxon>
        <taxon>Brassicaceae</taxon>
        <taxon>Camelineae</taxon>
        <taxon>Arabidopsis</taxon>
    </lineage>
</organism>
<accession>Q56WP5</accession>
<dbReference type="AlphaFoldDB" id="Q56WP5"/>
<protein>
    <submittedName>
        <fullName evidence="1">Uncharacterized protein</fullName>
    </submittedName>
</protein>
<sequence length="24" mass="2805">MAFLISLYCSSILLNTFVNYYIDT</sequence>
<dbReference type="EMBL" id="AK221990">
    <property type="protein sequence ID" value="BAD94559.1"/>
    <property type="molecule type" value="mRNA"/>
</dbReference>
<name>Q56WP5_ARATH</name>
<evidence type="ECO:0000313" key="1">
    <source>
        <dbReference type="EMBL" id="BAD94559.1"/>
    </source>
</evidence>